<name>A0A6I6AC40_9PLAN</name>
<evidence type="ECO:0000256" key="1">
    <source>
        <dbReference type="SAM" id="Phobius"/>
    </source>
</evidence>
<reference evidence="3 4" key="1">
    <citation type="submission" date="2019-09" db="EMBL/GenBank/DDBJ databases">
        <title>Gimesia benthica sp. nov., a novel bacterium isolated from deep-sea water of the Northwest Indian Ocean.</title>
        <authorList>
            <person name="Dai X."/>
        </authorList>
    </citation>
    <scope>NUCLEOTIDE SEQUENCE [LARGE SCALE GENOMIC DNA]</scope>
    <source>
        <strain evidence="3 4">E7</strain>
    </source>
</reference>
<organism evidence="3 4">
    <name type="scientific">Gimesia benthica</name>
    <dbReference type="NCBI Taxonomy" id="2608982"/>
    <lineage>
        <taxon>Bacteria</taxon>
        <taxon>Pseudomonadati</taxon>
        <taxon>Planctomycetota</taxon>
        <taxon>Planctomycetia</taxon>
        <taxon>Planctomycetales</taxon>
        <taxon>Planctomycetaceae</taxon>
        <taxon>Gimesia</taxon>
    </lineage>
</organism>
<dbReference type="KEGG" id="gim:F1728_15185"/>
<dbReference type="InterPro" id="IPR011528">
    <property type="entry name" value="NERD"/>
</dbReference>
<protein>
    <submittedName>
        <fullName evidence="3">NERD domain-containing protein</fullName>
    </submittedName>
</protein>
<keyword evidence="1" id="KW-0812">Transmembrane</keyword>
<keyword evidence="1" id="KW-1133">Transmembrane helix</keyword>
<sequence>MWSNLFSVFIPILLMFCGMGVTVAIAYIWKRKQDLKQRQSPLTQDLMRPPGYSLRLKVNEQSDEVTILFIFMLITPLLLYSLHLSQSYFGQIPESLPRTIIMLVIGLGTITLLGRRLSKVLNERKNNSLGFQGEMFTGEELNQLMLYGCRVFHDIQIDYGNIDHVVVSPSGVFSINTKMRSKAKEGKGKAEVIVDHQNNVLRFSDRSEKIDVDQLETEGRWLSKYLTSSVGMQIPVRPVLALPGWFVKQNNRRGSFSVINPKNSKWFFMNDQVELTSKEILQVAHQLGQLCRDVEPVFRDKK</sequence>
<dbReference type="EMBL" id="CP043930">
    <property type="protein sequence ID" value="QGQ23943.1"/>
    <property type="molecule type" value="Genomic_DNA"/>
</dbReference>
<dbReference type="PROSITE" id="PS50965">
    <property type="entry name" value="NERD"/>
    <property type="match status" value="1"/>
</dbReference>
<keyword evidence="4" id="KW-1185">Reference proteome</keyword>
<dbReference type="Pfam" id="PF08378">
    <property type="entry name" value="NERD"/>
    <property type="match status" value="1"/>
</dbReference>
<accession>A0A6I6AC40</accession>
<feature type="transmembrane region" description="Helical" evidence="1">
    <location>
        <begin position="6"/>
        <end position="29"/>
    </location>
</feature>
<dbReference type="Proteomes" id="UP000427281">
    <property type="component" value="Chromosome"/>
</dbReference>
<dbReference type="AlphaFoldDB" id="A0A6I6AC40"/>
<gene>
    <name evidence="3" type="ORF">F1728_15185</name>
</gene>
<dbReference type="RefSeq" id="WP_155364839.1">
    <property type="nucleotide sequence ID" value="NZ_CP043930.1"/>
</dbReference>
<keyword evidence="1" id="KW-0472">Membrane</keyword>
<feature type="domain" description="NERD" evidence="2">
    <location>
        <begin position="129"/>
        <end position="249"/>
    </location>
</feature>
<evidence type="ECO:0000259" key="2">
    <source>
        <dbReference type="PROSITE" id="PS50965"/>
    </source>
</evidence>
<feature type="transmembrane region" description="Helical" evidence="1">
    <location>
        <begin position="95"/>
        <end position="114"/>
    </location>
</feature>
<evidence type="ECO:0000313" key="3">
    <source>
        <dbReference type="EMBL" id="QGQ23943.1"/>
    </source>
</evidence>
<proteinExistence type="predicted"/>
<evidence type="ECO:0000313" key="4">
    <source>
        <dbReference type="Proteomes" id="UP000427281"/>
    </source>
</evidence>
<feature type="transmembrane region" description="Helical" evidence="1">
    <location>
        <begin position="65"/>
        <end position="83"/>
    </location>
</feature>